<feature type="compositionally biased region" description="Polar residues" evidence="1">
    <location>
        <begin position="7"/>
        <end position="18"/>
    </location>
</feature>
<accession>A0AAE2RDJ6</accession>
<feature type="region of interest" description="Disordered" evidence="1">
    <location>
        <begin position="31"/>
        <end position="50"/>
    </location>
</feature>
<dbReference type="AlphaFoldDB" id="A0AAE2RDJ6"/>
<reference evidence="2" key="1">
    <citation type="submission" date="2020-11" db="EMBL/GenBank/DDBJ databases">
        <title>Agrobacterium vitis strain K377 genome.</title>
        <authorList>
            <person name="Xi H."/>
        </authorList>
    </citation>
    <scope>NUCLEOTIDE SEQUENCE</scope>
    <source>
        <strain evidence="2">K377</strain>
    </source>
</reference>
<organism evidence="2 3">
    <name type="scientific">Agrobacterium vitis</name>
    <name type="common">Rhizobium vitis</name>
    <dbReference type="NCBI Taxonomy" id="373"/>
    <lineage>
        <taxon>Bacteria</taxon>
        <taxon>Pseudomonadati</taxon>
        <taxon>Pseudomonadota</taxon>
        <taxon>Alphaproteobacteria</taxon>
        <taxon>Hyphomicrobiales</taxon>
        <taxon>Rhizobiaceae</taxon>
        <taxon>Rhizobium/Agrobacterium group</taxon>
        <taxon>Agrobacterium</taxon>
    </lineage>
</organism>
<proteinExistence type="predicted"/>
<feature type="compositionally biased region" description="Low complexity" evidence="1">
    <location>
        <begin position="35"/>
        <end position="50"/>
    </location>
</feature>
<name>A0AAE2RDJ6_AGRVI</name>
<protein>
    <submittedName>
        <fullName evidence="2">Uncharacterized protein</fullName>
    </submittedName>
</protein>
<gene>
    <name evidence="2" type="ORF">IEI95_016150</name>
</gene>
<dbReference type="EMBL" id="JACXXJ020000005">
    <property type="protein sequence ID" value="MBF2715752.1"/>
    <property type="molecule type" value="Genomic_DNA"/>
</dbReference>
<comment type="caution">
    <text evidence="2">The sequence shown here is derived from an EMBL/GenBank/DDBJ whole genome shotgun (WGS) entry which is preliminary data.</text>
</comment>
<evidence type="ECO:0000313" key="2">
    <source>
        <dbReference type="EMBL" id="MBF2715752.1"/>
    </source>
</evidence>
<sequence>MTKPPYAQNSTTSKQDGSPQLAPCMRSILDSPHFQNKQQKQKAAGKVSGG</sequence>
<dbReference type="RefSeq" id="WP_156536800.1">
    <property type="nucleotide sequence ID" value="NZ_JACXXJ020000005.1"/>
</dbReference>
<dbReference type="Proteomes" id="UP000655037">
    <property type="component" value="Unassembled WGS sequence"/>
</dbReference>
<evidence type="ECO:0000313" key="3">
    <source>
        <dbReference type="Proteomes" id="UP000655037"/>
    </source>
</evidence>
<feature type="region of interest" description="Disordered" evidence="1">
    <location>
        <begin position="1"/>
        <end position="25"/>
    </location>
</feature>
<evidence type="ECO:0000256" key="1">
    <source>
        <dbReference type="SAM" id="MobiDB-lite"/>
    </source>
</evidence>